<gene>
    <name evidence="4" type="ORF">C9927_04190</name>
    <name evidence="3" type="ORF">C9928_06350</name>
</gene>
<dbReference type="EMBL" id="PYVG01000064">
    <property type="protein sequence ID" value="PTB88402.1"/>
    <property type="molecule type" value="Genomic_DNA"/>
</dbReference>
<keyword evidence="2" id="KW-0812">Transmembrane</keyword>
<keyword evidence="2" id="KW-1133">Transmembrane helix</keyword>
<organism evidence="4 6">
    <name type="scientific">Pseudidiomarina aestuarii</name>
    <dbReference type="NCBI Taxonomy" id="624146"/>
    <lineage>
        <taxon>Bacteria</taxon>
        <taxon>Pseudomonadati</taxon>
        <taxon>Pseudomonadota</taxon>
        <taxon>Gammaproteobacteria</taxon>
        <taxon>Alteromonadales</taxon>
        <taxon>Idiomarinaceae</taxon>
        <taxon>Pseudidiomarina</taxon>
    </lineage>
</organism>
<accession>A0A2T4D3S5</accession>
<evidence type="ECO:0000313" key="3">
    <source>
        <dbReference type="EMBL" id="PTB88402.1"/>
    </source>
</evidence>
<sequence length="291" mass="31066">MCNVFYIDSGIYDETFSYQNGEAPEPIPEITPSPEPVSTETVNGPVIETINNPDGSTTTTETTTTTQTNELGYEVDTIGDSIVLKNQAGEIIEILQQYEINSYTDGTSDITETTTTTATPNSITEVKKNLTDGSTTTTTRTYQSGKSGTIVTTKTTTYDATGQPTGSTSSTSGDINETDGSGNGDGEGEGTAFCDYADVVCDFIEWFQEPTDEPEVPDMPVEELALEDIQSEWTSGLGSGSCPANPSTTLLGTVIEYDMSVYCQVATDIIYWLLIFSATITGGFIIAGIRS</sequence>
<dbReference type="EMBL" id="PYVF01000064">
    <property type="protein sequence ID" value="PTB88424.1"/>
    <property type="molecule type" value="Genomic_DNA"/>
</dbReference>
<protein>
    <submittedName>
        <fullName evidence="4">Uncharacterized protein</fullName>
    </submittedName>
</protein>
<evidence type="ECO:0000256" key="1">
    <source>
        <dbReference type="SAM" id="MobiDB-lite"/>
    </source>
</evidence>
<dbReference type="AlphaFoldDB" id="A0A2T4D3S5"/>
<proteinExistence type="predicted"/>
<dbReference type="NCBIfam" id="NF041109">
    <property type="entry name" value="VF_TspB_C_term"/>
    <property type="match status" value="1"/>
</dbReference>
<evidence type="ECO:0000313" key="5">
    <source>
        <dbReference type="Proteomes" id="UP000241514"/>
    </source>
</evidence>
<feature type="compositionally biased region" description="Low complexity" evidence="1">
    <location>
        <begin position="157"/>
        <end position="173"/>
    </location>
</feature>
<feature type="region of interest" description="Disordered" evidence="1">
    <location>
        <begin position="157"/>
        <end position="189"/>
    </location>
</feature>
<dbReference type="Proteomes" id="UP000241514">
    <property type="component" value="Unassembled WGS sequence"/>
</dbReference>
<evidence type="ECO:0000256" key="2">
    <source>
        <dbReference type="SAM" id="Phobius"/>
    </source>
</evidence>
<evidence type="ECO:0000313" key="4">
    <source>
        <dbReference type="EMBL" id="PTB88424.1"/>
    </source>
</evidence>
<comment type="caution">
    <text evidence="4">The sequence shown here is derived from an EMBL/GenBank/DDBJ whole genome shotgun (WGS) entry which is preliminary data.</text>
</comment>
<reference evidence="5 6" key="1">
    <citation type="submission" date="2018-03" db="EMBL/GenBank/DDBJ databases">
        <title>Cross-interface Injection: A General Nanoliter Liquid Handling Method Applied to Single Cells Genome Amplification Automated Nanoliter Liquid Handling Applied to Single Cell Multiple Displacement Amplification.</title>
        <authorList>
            <person name="Yun J."/>
            <person name="Xu P."/>
            <person name="Xu J."/>
            <person name="Dai X."/>
            <person name="Wang Y."/>
            <person name="Zheng X."/>
            <person name="Cao C."/>
            <person name="Yi Q."/>
            <person name="Zhu Y."/>
            <person name="Wang L."/>
            <person name="Dong Z."/>
            <person name="Huang Y."/>
            <person name="Huang L."/>
            <person name="Du W."/>
        </authorList>
    </citation>
    <scope>NUCLEOTIDE SEQUENCE [LARGE SCALE GENOMIC DNA]</scope>
    <source>
        <strain evidence="4 6">A12-4</strain>
        <strain evidence="3 5">A9-4</strain>
    </source>
</reference>
<dbReference type="Proteomes" id="UP000242087">
    <property type="component" value="Unassembled WGS sequence"/>
</dbReference>
<keyword evidence="2" id="KW-0472">Membrane</keyword>
<feature type="transmembrane region" description="Helical" evidence="2">
    <location>
        <begin position="269"/>
        <end position="289"/>
    </location>
</feature>
<evidence type="ECO:0000313" key="6">
    <source>
        <dbReference type="Proteomes" id="UP000242087"/>
    </source>
</evidence>
<name>A0A2T4D3S5_9GAMM</name>